<reference evidence="8" key="1">
    <citation type="submission" date="2021-12" db="EMBL/GenBank/DDBJ databases">
        <title>Discovery of the Pendulisporaceae a myxobacterial family with distinct sporulation behavior and unique specialized metabolism.</title>
        <authorList>
            <person name="Garcia R."/>
            <person name="Popoff A."/>
            <person name="Bader C.D."/>
            <person name="Loehr J."/>
            <person name="Walesch S."/>
            <person name="Walt C."/>
            <person name="Boldt J."/>
            <person name="Bunk B."/>
            <person name="Haeckl F.J.F.P.J."/>
            <person name="Gunesch A.P."/>
            <person name="Birkelbach J."/>
            <person name="Nuebel U."/>
            <person name="Pietschmann T."/>
            <person name="Bach T."/>
            <person name="Mueller R."/>
        </authorList>
    </citation>
    <scope>NUCLEOTIDE SEQUENCE</scope>
    <source>
        <strain evidence="8">MSr11367</strain>
    </source>
</reference>
<name>A0ABZ2LGQ9_9BACT</name>
<proteinExistence type="predicted"/>
<dbReference type="RefSeq" id="WP_394838000.1">
    <property type="nucleotide sequence ID" value="NZ_CP089929.1"/>
</dbReference>
<evidence type="ECO:0000256" key="6">
    <source>
        <dbReference type="ARBA" id="ARBA00023136"/>
    </source>
</evidence>
<dbReference type="Gene3D" id="1.20.144.10">
    <property type="entry name" value="Phosphatidic acid phosphatase type 2/haloperoxidase"/>
    <property type="match status" value="1"/>
</dbReference>
<evidence type="ECO:0000259" key="7">
    <source>
        <dbReference type="SMART" id="SM00014"/>
    </source>
</evidence>
<keyword evidence="3" id="KW-0812">Transmembrane</keyword>
<dbReference type="CDD" id="cd01610">
    <property type="entry name" value="PAP2_like"/>
    <property type="match status" value="1"/>
</dbReference>
<evidence type="ECO:0000256" key="1">
    <source>
        <dbReference type="ARBA" id="ARBA00004651"/>
    </source>
</evidence>
<keyword evidence="6" id="KW-0472">Membrane</keyword>
<dbReference type="InterPro" id="IPR036938">
    <property type="entry name" value="PAP2/HPO_sf"/>
</dbReference>
<dbReference type="Pfam" id="PF01569">
    <property type="entry name" value="PAP2"/>
    <property type="match status" value="1"/>
</dbReference>
<gene>
    <name evidence="8" type="ORF">LVJ94_13900</name>
</gene>
<dbReference type="Proteomes" id="UP001374803">
    <property type="component" value="Chromosome"/>
</dbReference>
<organism evidence="8 9">
    <name type="scientific">Pendulispora rubella</name>
    <dbReference type="NCBI Taxonomy" id="2741070"/>
    <lineage>
        <taxon>Bacteria</taxon>
        <taxon>Pseudomonadati</taxon>
        <taxon>Myxococcota</taxon>
        <taxon>Myxococcia</taxon>
        <taxon>Myxococcales</taxon>
        <taxon>Sorangiineae</taxon>
        <taxon>Pendulisporaceae</taxon>
        <taxon>Pendulispora</taxon>
    </lineage>
</organism>
<dbReference type="SUPFAM" id="SSF48317">
    <property type="entry name" value="Acid phosphatase/Vanadium-dependent haloperoxidase"/>
    <property type="match status" value="1"/>
</dbReference>
<accession>A0ABZ2LGQ9</accession>
<dbReference type="InterPro" id="IPR000326">
    <property type="entry name" value="PAP2/HPO"/>
</dbReference>
<evidence type="ECO:0000256" key="2">
    <source>
        <dbReference type="ARBA" id="ARBA00022475"/>
    </source>
</evidence>
<keyword evidence="9" id="KW-1185">Reference proteome</keyword>
<keyword evidence="4" id="KW-0378">Hydrolase</keyword>
<evidence type="ECO:0000313" key="9">
    <source>
        <dbReference type="Proteomes" id="UP001374803"/>
    </source>
</evidence>
<evidence type="ECO:0000256" key="3">
    <source>
        <dbReference type="ARBA" id="ARBA00022692"/>
    </source>
</evidence>
<dbReference type="EMBL" id="CP089983">
    <property type="protein sequence ID" value="WXB08325.1"/>
    <property type="molecule type" value="Genomic_DNA"/>
</dbReference>
<keyword evidence="2" id="KW-1003">Cell membrane</keyword>
<dbReference type="SMART" id="SM00014">
    <property type="entry name" value="acidPPc"/>
    <property type="match status" value="1"/>
</dbReference>
<evidence type="ECO:0000313" key="8">
    <source>
        <dbReference type="EMBL" id="WXB08325.1"/>
    </source>
</evidence>
<protein>
    <submittedName>
        <fullName evidence="8">Phosphatase PAP2 family protein</fullName>
    </submittedName>
</protein>
<evidence type="ECO:0000256" key="4">
    <source>
        <dbReference type="ARBA" id="ARBA00022801"/>
    </source>
</evidence>
<keyword evidence="5" id="KW-1133">Transmembrane helix</keyword>
<sequence>MAKKLAATSRIFACTCAVVSLFEQDAAAQTLPPSTAPLSEKPPAAPKFAVQPVTDGAIVAVNAGFAGLLDLVMGTGEIRPQQISPTFQTNSLLKIDRGAVTQTIDPNAATYSNIGLAALIGFALIDPIVSGFREKSAHTVLVDEILYAESVTLTIGVTNLAKIAVRRPRPIAYKDLDEHRDDPNYSNANTDSSLSFFSGHASVSAAITATATYLAFVRSPGSLRPWITLFAGSALTTFVAFERVRAGAHFPTDVIAGTMAGAGIGVLVPHFHRVDASAPRTYWVGAAPAPNGTGGTLSLSGIF</sequence>
<comment type="subcellular location">
    <subcellularLocation>
        <location evidence="1">Cell membrane</location>
        <topology evidence="1">Multi-pass membrane protein</topology>
    </subcellularLocation>
</comment>
<dbReference type="PANTHER" id="PTHR14969">
    <property type="entry name" value="SPHINGOSINE-1-PHOSPHATE PHOSPHOHYDROLASE"/>
    <property type="match status" value="1"/>
</dbReference>
<feature type="domain" description="Phosphatidic acid phosphatase type 2/haloperoxidase" evidence="7">
    <location>
        <begin position="142"/>
        <end position="269"/>
    </location>
</feature>
<evidence type="ECO:0000256" key="5">
    <source>
        <dbReference type="ARBA" id="ARBA00022989"/>
    </source>
</evidence>
<dbReference type="PANTHER" id="PTHR14969:SF62">
    <property type="entry name" value="DECAPRENYLPHOSPHORYL-5-PHOSPHORIBOSE PHOSPHATASE RV3807C-RELATED"/>
    <property type="match status" value="1"/>
</dbReference>